<dbReference type="STRING" id="1903952.BIT28_19565"/>
<dbReference type="AlphaFoldDB" id="A0A1Q9GI01"/>
<gene>
    <name evidence="5" type="ORF">BIT28_19565</name>
</gene>
<dbReference type="Proteomes" id="UP000186905">
    <property type="component" value="Unassembled WGS sequence"/>
</dbReference>
<keyword evidence="6" id="KW-1185">Reference proteome</keyword>
<keyword evidence="1" id="KW-0805">Transcription regulation</keyword>
<evidence type="ECO:0000256" key="3">
    <source>
        <dbReference type="ARBA" id="ARBA00023163"/>
    </source>
</evidence>
<dbReference type="GO" id="GO:0003700">
    <property type="term" value="F:DNA-binding transcription factor activity"/>
    <property type="evidence" value="ECO:0007669"/>
    <property type="project" value="InterPro"/>
</dbReference>
<reference evidence="5 6" key="1">
    <citation type="submission" date="2016-09" db="EMBL/GenBank/DDBJ databases">
        <title>Photobacterium proteolyticum sp. nov. a protease producing bacterium isolated from ocean sediments of Laizhou Bay.</title>
        <authorList>
            <person name="Li Y."/>
        </authorList>
    </citation>
    <scope>NUCLEOTIDE SEQUENCE [LARGE SCALE GENOMIC DNA]</scope>
    <source>
        <strain evidence="5 6">13-12</strain>
    </source>
</reference>
<evidence type="ECO:0000313" key="6">
    <source>
        <dbReference type="Proteomes" id="UP000186905"/>
    </source>
</evidence>
<evidence type="ECO:0000256" key="1">
    <source>
        <dbReference type="ARBA" id="ARBA00023015"/>
    </source>
</evidence>
<dbReference type="SMART" id="SM00342">
    <property type="entry name" value="HTH_ARAC"/>
    <property type="match status" value="1"/>
</dbReference>
<dbReference type="SUPFAM" id="SSF46689">
    <property type="entry name" value="Homeodomain-like"/>
    <property type="match status" value="2"/>
</dbReference>
<proteinExistence type="predicted"/>
<feature type="domain" description="HTH araC/xylS-type" evidence="4">
    <location>
        <begin position="197"/>
        <end position="295"/>
    </location>
</feature>
<organism evidence="5 6">
    <name type="scientific">Photobacterium proteolyticum</name>
    <dbReference type="NCBI Taxonomy" id="1903952"/>
    <lineage>
        <taxon>Bacteria</taxon>
        <taxon>Pseudomonadati</taxon>
        <taxon>Pseudomonadota</taxon>
        <taxon>Gammaproteobacteria</taxon>
        <taxon>Vibrionales</taxon>
        <taxon>Vibrionaceae</taxon>
        <taxon>Photobacterium</taxon>
    </lineage>
</organism>
<comment type="caution">
    <text evidence="5">The sequence shown here is derived from an EMBL/GenBank/DDBJ whole genome shotgun (WGS) entry which is preliminary data.</text>
</comment>
<dbReference type="OrthoDB" id="5622169at2"/>
<dbReference type="PANTHER" id="PTHR46796:SF6">
    <property type="entry name" value="ARAC SUBFAMILY"/>
    <property type="match status" value="1"/>
</dbReference>
<dbReference type="RefSeq" id="WP_075766020.1">
    <property type="nucleotide sequence ID" value="NZ_MJIL01000085.1"/>
</dbReference>
<evidence type="ECO:0000259" key="4">
    <source>
        <dbReference type="PROSITE" id="PS01124"/>
    </source>
</evidence>
<dbReference type="PROSITE" id="PS00041">
    <property type="entry name" value="HTH_ARAC_FAMILY_1"/>
    <property type="match status" value="1"/>
</dbReference>
<dbReference type="InterPro" id="IPR009057">
    <property type="entry name" value="Homeodomain-like_sf"/>
</dbReference>
<dbReference type="InterPro" id="IPR018060">
    <property type="entry name" value="HTH_AraC"/>
</dbReference>
<dbReference type="GO" id="GO:0043565">
    <property type="term" value="F:sequence-specific DNA binding"/>
    <property type="evidence" value="ECO:0007669"/>
    <property type="project" value="InterPro"/>
</dbReference>
<dbReference type="PANTHER" id="PTHR46796">
    <property type="entry name" value="HTH-TYPE TRANSCRIPTIONAL ACTIVATOR RHAS-RELATED"/>
    <property type="match status" value="1"/>
</dbReference>
<dbReference type="Pfam" id="PF12833">
    <property type="entry name" value="HTH_18"/>
    <property type="match status" value="1"/>
</dbReference>
<keyword evidence="3" id="KW-0804">Transcription</keyword>
<accession>A0A1Q9GI01</accession>
<dbReference type="InterPro" id="IPR050204">
    <property type="entry name" value="AraC_XylS_family_regulators"/>
</dbReference>
<dbReference type="EMBL" id="MJIL01000085">
    <property type="protein sequence ID" value="OLQ74083.1"/>
    <property type="molecule type" value="Genomic_DNA"/>
</dbReference>
<sequence length="297" mass="33761">MDKGMTSGAKRQRVYNVLSNNTALLHKDLWLDSGMGTAVWSNSHGSASYDKPGHHTLSFYLEGGQNTQRVMRSGNLSGGAGKLCLMPQDHRSDWTFSAPFNFFHFYFEQAHLQNFAEQVFDKEGRHVELSERTFVDDPFVNQLIRETIVKLNWESSTDKLMVSHTQQILLLHLLRQYCHNSPRQALSTGGLSSVNQRRVIDFIEANLSSQFTLRDLAALAHLSDFHFARMFKTSFGCTPHQYVLSRRVDLAKQLLSSPTKSLVDVALLCGFSSQQHLSQQFKKRVGITPAAFRREHQ</sequence>
<dbReference type="PROSITE" id="PS01124">
    <property type="entry name" value="HTH_ARAC_FAMILY_2"/>
    <property type="match status" value="1"/>
</dbReference>
<evidence type="ECO:0000256" key="2">
    <source>
        <dbReference type="ARBA" id="ARBA00023125"/>
    </source>
</evidence>
<dbReference type="InterPro" id="IPR018062">
    <property type="entry name" value="HTH_AraC-typ_CS"/>
</dbReference>
<keyword evidence="2" id="KW-0238">DNA-binding</keyword>
<evidence type="ECO:0000313" key="5">
    <source>
        <dbReference type="EMBL" id="OLQ74083.1"/>
    </source>
</evidence>
<protein>
    <submittedName>
        <fullName evidence="5">AraC family transcriptional regulator</fullName>
    </submittedName>
</protein>
<name>A0A1Q9GI01_9GAMM</name>
<dbReference type="Gene3D" id="1.10.10.60">
    <property type="entry name" value="Homeodomain-like"/>
    <property type="match status" value="2"/>
</dbReference>